<dbReference type="Pfam" id="PF10568">
    <property type="entry name" value="Tom37"/>
    <property type="match status" value="1"/>
</dbReference>
<dbReference type="PANTHER" id="PTHR12289:SF41">
    <property type="entry name" value="FAILED AXON CONNECTIONS-RELATED"/>
    <property type="match status" value="1"/>
</dbReference>
<dbReference type="OrthoDB" id="198787at2759"/>
<organism evidence="8 9">
    <name type="scientific">Coemansia spiralis</name>
    <dbReference type="NCBI Taxonomy" id="417178"/>
    <lineage>
        <taxon>Eukaryota</taxon>
        <taxon>Fungi</taxon>
        <taxon>Fungi incertae sedis</taxon>
        <taxon>Zoopagomycota</taxon>
        <taxon>Kickxellomycotina</taxon>
        <taxon>Kickxellomycetes</taxon>
        <taxon>Kickxellales</taxon>
        <taxon>Kickxellaceae</taxon>
        <taxon>Coemansia</taxon>
    </lineage>
</organism>
<dbReference type="PANTHER" id="PTHR12289">
    <property type="entry name" value="METAXIN RELATED"/>
    <property type="match status" value="1"/>
</dbReference>
<dbReference type="GO" id="GO:0001401">
    <property type="term" value="C:SAM complex"/>
    <property type="evidence" value="ECO:0007669"/>
    <property type="project" value="InterPro"/>
</dbReference>
<evidence type="ECO:0000256" key="2">
    <source>
        <dbReference type="ARBA" id="ARBA00022448"/>
    </source>
</evidence>
<evidence type="ECO:0000256" key="6">
    <source>
        <dbReference type="ARBA" id="ARBA00023136"/>
    </source>
</evidence>
<sequence length="311" mass="34912">MATPEAPLREILKSVSFTQFPLRVIEPFFVADKIVKPRLYIYPSFAVHKETMANDEKRPMLPTFDVKSLYMLTALKFAKYDFDIAYTSEPDASPDGSLPFLLLRDGTALDFKAIMSKLQQNSTELGCATEEQPDYISDVDGDLEMPKNELPSEPVYRTMVENNLLPVIEYLTWTDPVGRECIGEGKYLGSYPQIIRNMLSWIAATDTAHKLKLGLPEYGADAMVLDGEVLYENAFRTLDSLLVLLHTVDDSRLFLAGAPSLLDALVFACVNVFLYAPVKSPVRTALLKSDSTYKPVLEYAVRIFDQYFASA</sequence>
<proteinExistence type="predicted"/>
<dbReference type="InterPro" id="IPR019564">
    <property type="entry name" value="Sam37/metaxin_N"/>
</dbReference>
<keyword evidence="5" id="KW-0496">Mitochondrion</keyword>
<protein>
    <recommendedName>
        <fullName evidence="7">Mitochondrial outer membrane transport complex Sam37/metaxin N-terminal domain-containing protein</fullName>
    </recommendedName>
</protein>
<keyword evidence="6" id="KW-0472">Membrane</keyword>
<accession>A0A9W8G983</accession>
<evidence type="ECO:0000259" key="7">
    <source>
        <dbReference type="Pfam" id="PF10568"/>
    </source>
</evidence>
<name>A0A9W8G983_9FUNG</name>
<comment type="caution">
    <text evidence="8">The sequence shown here is derived from an EMBL/GenBank/DDBJ whole genome shotgun (WGS) entry which is preliminary data.</text>
</comment>
<dbReference type="InterPro" id="IPR050931">
    <property type="entry name" value="Mito_Protein_Transport_Metaxin"/>
</dbReference>
<evidence type="ECO:0000313" key="8">
    <source>
        <dbReference type="EMBL" id="KAJ2679125.1"/>
    </source>
</evidence>
<dbReference type="EMBL" id="JANBTW010000014">
    <property type="protein sequence ID" value="KAJ2679125.1"/>
    <property type="molecule type" value="Genomic_DNA"/>
</dbReference>
<comment type="subcellular location">
    <subcellularLocation>
        <location evidence="1">Mitochondrion outer membrane</location>
    </subcellularLocation>
</comment>
<evidence type="ECO:0000256" key="5">
    <source>
        <dbReference type="ARBA" id="ARBA00023128"/>
    </source>
</evidence>
<feature type="domain" description="Mitochondrial outer membrane transport complex Sam37/metaxin N-terminal" evidence="7">
    <location>
        <begin position="68"/>
        <end position="176"/>
    </location>
</feature>
<dbReference type="Proteomes" id="UP001151518">
    <property type="component" value="Unassembled WGS sequence"/>
</dbReference>
<dbReference type="GO" id="GO:0015031">
    <property type="term" value="P:protein transport"/>
    <property type="evidence" value="ECO:0007669"/>
    <property type="project" value="UniProtKB-KW"/>
</dbReference>
<keyword evidence="4" id="KW-0653">Protein transport</keyword>
<dbReference type="AlphaFoldDB" id="A0A9W8G983"/>
<evidence type="ECO:0000256" key="3">
    <source>
        <dbReference type="ARBA" id="ARBA00022787"/>
    </source>
</evidence>
<evidence type="ECO:0000256" key="4">
    <source>
        <dbReference type="ARBA" id="ARBA00022927"/>
    </source>
</evidence>
<keyword evidence="2" id="KW-0813">Transport</keyword>
<reference evidence="8" key="1">
    <citation type="submission" date="2022-07" db="EMBL/GenBank/DDBJ databases">
        <title>Phylogenomic reconstructions and comparative analyses of Kickxellomycotina fungi.</title>
        <authorList>
            <person name="Reynolds N.K."/>
            <person name="Stajich J.E."/>
            <person name="Barry K."/>
            <person name="Grigoriev I.V."/>
            <person name="Crous P."/>
            <person name="Smith M.E."/>
        </authorList>
    </citation>
    <scope>NUCLEOTIDE SEQUENCE</scope>
    <source>
        <strain evidence="8">NRRL 3115</strain>
    </source>
</reference>
<evidence type="ECO:0000313" key="9">
    <source>
        <dbReference type="Proteomes" id="UP001151518"/>
    </source>
</evidence>
<keyword evidence="3" id="KW-1000">Mitochondrion outer membrane</keyword>
<gene>
    <name evidence="8" type="ORF">GGI25_001693</name>
</gene>
<evidence type="ECO:0000256" key="1">
    <source>
        <dbReference type="ARBA" id="ARBA00004294"/>
    </source>
</evidence>